<organism evidence="1 2">
    <name type="scientific">Rhododendron williamsianum</name>
    <dbReference type="NCBI Taxonomy" id="262921"/>
    <lineage>
        <taxon>Eukaryota</taxon>
        <taxon>Viridiplantae</taxon>
        <taxon>Streptophyta</taxon>
        <taxon>Embryophyta</taxon>
        <taxon>Tracheophyta</taxon>
        <taxon>Spermatophyta</taxon>
        <taxon>Magnoliopsida</taxon>
        <taxon>eudicotyledons</taxon>
        <taxon>Gunneridae</taxon>
        <taxon>Pentapetalae</taxon>
        <taxon>asterids</taxon>
        <taxon>Ericales</taxon>
        <taxon>Ericaceae</taxon>
        <taxon>Ericoideae</taxon>
        <taxon>Rhodoreae</taxon>
        <taxon>Rhododendron</taxon>
    </lineage>
</organism>
<dbReference type="PANTHER" id="PTHR12484">
    <property type="entry name" value="B-LYMPHOCYTE ANTIGEN-RELATED"/>
    <property type="match status" value="1"/>
</dbReference>
<evidence type="ECO:0000313" key="2">
    <source>
        <dbReference type="Proteomes" id="UP000428333"/>
    </source>
</evidence>
<dbReference type="AlphaFoldDB" id="A0A6A4LSE1"/>
<evidence type="ECO:0000313" key="1">
    <source>
        <dbReference type="EMBL" id="KAE9457248.1"/>
    </source>
</evidence>
<accession>A0A6A4LSE1</accession>
<sequence length="226" mass="26058">MGGKDEDEDSGDIVSGLQCKIVVQFENYKDFHTALKVLSGRSLQKQGSRLKADYEVTWDKDGFFRNTRNETEDKSIRMPPLGAGNYRSEAYRRQSHFSRYSPDNERTKRFKSAQAWNKLKKLGLSLACRFSSWLELISIELDFTQNSGVSTLLEVIGMQHLVGGYRNAKACRQCLSEVKEEMRQYFLKKNEEKDQVNSIPDFDDVMNNDIVCLLLLPRKHLHGYSV</sequence>
<reference evidence="1 2" key="1">
    <citation type="journal article" date="2019" name="Genome Biol. Evol.">
        <title>The Rhododendron genome and chromosomal organization provide insight into shared whole-genome duplications across the heath family (Ericaceae).</title>
        <authorList>
            <person name="Soza V.L."/>
            <person name="Lindsley D."/>
            <person name="Waalkes A."/>
            <person name="Ramage E."/>
            <person name="Patwardhan R.P."/>
            <person name="Burton J.N."/>
            <person name="Adey A."/>
            <person name="Kumar A."/>
            <person name="Qiu R."/>
            <person name="Shendure J."/>
            <person name="Hall B."/>
        </authorList>
    </citation>
    <scope>NUCLEOTIDE SEQUENCE [LARGE SCALE GENOMIC DNA]</scope>
    <source>
        <strain evidence="1">RSF 1966-606</strain>
    </source>
</reference>
<protein>
    <submittedName>
        <fullName evidence="1">Uncharacterized protein</fullName>
    </submittedName>
</protein>
<dbReference type="Proteomes" id="UP000428333">
    <property type="component" value="Linkage Group LG06"/>
</dbReference>
<name>A0A6A4LSE1_9ERIC</name>
<keyword evidence="2" id="KW-1185">Reference proteome</keyword>
<dbReference type="InterPro" id="IPR056852">
    <property type="entry name" value="AK17A/B"/>
</dbReference>
<feature type="non-terminal residue" evidence="1">
    <location>
        <position position="1"/>
    </location>
</feature>
<dbReference type="OrthoDB" id="1918237at2759"/>
<comment type="caution">
    <text evidence="1">The sequence shown here is derived from an EMBL/GenBank/DDBJ whole genome shotgun (WGS) entry which is preliminary data.</text>
</comment>
<gene>
    <name evidence="1" type="ORF">C3L33_10850</name>
</gene>
<dbReference type="EMBL" id="QEFC01001523">
    <property type="protein sequence ID" value="KAE9457248.1"/>
    <property type="molecule type" value="Genomic_DNA"/>
</dbReference>
<dbReference type="PANTHER" id="PTHR12484:SF4">
    <property type="entry name" value="A-KINASE ANCHOR PROTEIN 17A"/>
    <property type="match status" value="1"/>
</dbReference>
<proteinExistence type="predicted"/>